<sequence length="432" mass="49468">MEIELISRETIKPSSPTPSDLRIYPLSFIDNAFYRKYVPVLFFYNPNQVSNQTSKISQLRKSLSHVLSKYYHFAGRLKDKTTIECNDQGVSFFITKIQNNLSEIIQNPTEELVNPLFTDELQWKVMDWSGSLFVIQINCFACGGIAISILMTHKVGDGTSLFKFLNDWAIINQKLEREEKLSIFLSTLSGGALIFPQREIPIFPELAIPGGNNIVYKRFVFEASKIKCLKEKVRNSVNISPTRVQVVSALIYKRAVSTKGLNFKIAPFTTVVDIRRRMVPPLSANYVGNLVWFASMSPDKEEMELEELVSKIKQALSEFYEVYPKKFEGKEEEDSSFISGCLEHLNDGYYENHNMYTFSSWCGFPVYDVDFGWGKPTWVTTFGCLMKNLIFMMDARDGEGIEAFVSMEKNDMDKFENDVEILQYASLNPSNV</sequence>
<dbReference type="InterPro" id="IPR023213">
    <property type="entry name" value="CAT-like_dom_sf"/>
</dbReference>
<accession>A0AAV1B2Z5</accession>
<evidence type="ECO:0000256" key="3">
    <source>
        <dbReference type="ARBA" id="ARBA00023315"/>
    </source>
</evidence>
<dbReference type="Gene3D" id="3.30.559.10">
    <property type="entry name" value="Chloramphenicol acetyltransferase-like domain"/>
    <property type="match status" value="2"/>
</dbReference>
<organism evidence="4 5">
    <name type="scientific">Vicia faba</name>
    <name type="common">Broad bean</name>
    <name type="synonym">Faba vulgaris</name>
    <dbReference type="NCBI Taxonomy" id="3906"/>
    <lineage>
        <taxon>Eukaryota</taxon>
        <taxon>Viridiplantae</taxon>
        <taxon>Streptophyta</taxon>
        <taxon>Embryophyta</taxon>
        <taxon>Tracheophyta</taxon>
        <taxon>Spermatophyta</taxon>
        <taxon>Magnoliopsida</taxon>
        <taxon>eudicotyledons</taxon>
        <taxon>Gunneridae</taxon>
        <taxon>Pentapetalae</taxon>
        <taxon>rosids</taxon>
        <taxon>fabids</taxon>
        <taxon>Fabales</taxon>
        <taxon>Fabaceae</taxon>
        <taxon>Papilionoideae</taxon>
        <taxon>50 kb inversion clade</taxon>
        <taxon>NPAAA clade</taxon>
        <taxon>Hologalegina</taxon>
        <taxon>IRL clade</taxon>
        <taxon>Fabeae</taxon>
        <taxon>Vicia</taxon>
    </lineage>
</organism>
<evidence type="ECO:0000313" key="4">
    <source>
        <dbReference type="EMBL" id="CAI8617011.1"/>
    </source>
</evidence>
<dbReference type="GO" id="GO:0016746">
    <property type="term" value="F:acyltransferase activity"/>
    <property type="evidence" value="ECO:0007669"/>
    <property type="project" value="UniProtKB-KW"/>
</dbReference>
<evidence type="ECO:0000256" key="2">
    <source>
        <dbReference type="ARBA" id="ARBA00022679"/>
    </source>
</evidence>
<keyword evidence="2" id="KW-0808">Transferase</keyword>
<proteinExistence type="inferred from homology"/>
<dbReference type="Proteomes" id="UP001157006">
    <property type="component" value="Chromosome 6"/>
</dbReference>
<reference evidence="4 5" key="1">
    <citation type="submission" date="2023-01" db="EMBL/GenBank/DDBJ databases">
        <authorList>
            <person name="Kreplak J."/>
        </authorList>
    </citation>
    <scope>NUCLEOTIDE SEQUENCE [LARGE SCALE GENOMIC DNA]</scope>
</reference>
<dbReference type="PANTHER" id="PTHR31623:SF122">
    <property type="entry name" value="HXXXD-TYPE ACYL-TRANSFERASE FAMILY PROTEIN"/>
    <property type="match status" value="1"/>
</dbReference>
<dbReference type="Pfam" id="PF02458">
    <property type="entry name" value="Transferase"/>
    <property type="match status" value="1"/>
</dbReference>
<comment type="similarity">
    <text evidence="1">Belongs to the plant acyltransferase family.</text>
</comment>
<evidence type="ECO:0000313" key="5">
    <source>
        <dbReference type="Proteomes" id="UP001157006"/>
    </source>
</evidence>
<dbReference type="PANTHER" id="PTHR31623">
    <property type="entry name" value="F21J9.9"/>
    <property type="match status" value="1"/>
</dbReference>
<keyword evidence="5" id="KW-1185">Reference proteome</keyword>
<dbReference type="AlphaFoldDB" id="A0AAV1B2Z5"/>
<evidence type="ECO:0000256" key="1">
    <source>
        <dbReference type="ARBA" id="ARBA00009861"/>
    </source>
</evidence>
<name>A0AAV1B2Z5_VICFA</name>
<gene>
    <name evidence="4" type="ORF">VFH_VI055920</name>
</gene>
<keyword evidence="3" id="KW-0012">Acyltransferase</keyword>
<dbReference type="EMBL" id="OX451741">
    <property type="protein sequence ID" value="CAI8617011.1"/>
    <property type="molecule type" value="Genomic_DNA"/>
</dbReference>
<protein>
    <submittedName>
        <fullName evidence="4">Uncharacterized protein</fullName>
    </submittedName>
</protein>